<sequence length="43" mass="5202">MEGKMRERNKSRSTGQDKRLKKNDNKNENLEEKNRKNKEVNIL</sequence>
<accession>A0ABN7WE65</accession>
<evidence type="ECO:0000256" key="1">
    <source>
        <dbReference type="SAM" id="MobiDB-lite"/>
    </source>
</evidence>
<feature type="non-terminal residue" evidence="2">
    <location>
        <position position="43"/>
    </location>
</feature>
<evidence type="ECO:0000313" key="2">
    <source>
        <dbReference type="EMBL" id="CAG8828661.1"/>
    </source>
</evidence>
<feature type="region of interest" description="Disordered" evidence="1">
    <location>
        <begin position="1"/>
        <end position="43"/>
    </location>
</feature>
<name>A0ABN7WE65_GIGMA</name>
<organism evidence="2 3">
    <name type="scientific">Gigaspora margarita</name>
    <dbReference type="NCBI Taxonomy" id="4874"/>
    <lineage>
        <taxon>Eukaryota</taxon>
        <taxon>Fungi</taxon>
        <taxon>Fungi incertae sedis</taxon>
        <taxon>Mucoromycota</taxon>
        <taxon>Glomeromycotina</taxon>
        <taxon>Glomeromycetes</taxon>
        <taxon>Diversisporales</taxon>
        <taxon>Gigasporaceae</taxon>
        <taxon>Gigaspora</taxon>
    </lineage>
</organism>
<proteinExistence type="predicted"/>
<keyword evidence="3" id="KW-1185">Reference proteome</keyword>
<reference evidence="2 3" key="1">
    <citation type="submission" date="2021-06" db="EMBL/GenBank/DDBJ databases">
        <authorList>
            <person name="Kallberg Y."/>
            <person name="Tangrot J."/>
            <person name="Rosling A."/>
        </authorList>
    </citation>
    <scope>NUCLEOTIDE SEQUENCE [LARGE SCALE GENOMIC DNA]</scope>
    <source>
        <strain evidence="2 3">120-4 pot B 10/14</strain>
    </source>
</reference>
<protein>
    <submittedName>
        <fullName evidence="2">37674_t:CDS:1</fullName>
    </submittedName>
</protein>
<dbReference type="Proteomes" id="UP000789901">
    <property type="component" value="Unassembled WGS sequence"/>
</dbReference>
<evidence type="ECO:0000313" key="3">
    <source>
        <dbReference type="Proteomes" id="UP000789901"/>
    </source>
</evidence>
<dbReference type="EMBL" id="CAJVQB010040651">
    <property type="protein sequence ID" value="CAG8828661.1"/>
    <property type="molecule type" value="Genomic_DNA"/>
</dbReference>
<comment type="caution">
    <text evidence="2">The sequence shown here is derived from an EMBL/GenBank/DDBJ whole genome shotgun (WGS) entry which is preliminary data.</text>
</comment>
<gene>
    <name evidence="2" type="ORF">GMARGA_LOCUS29770</name>
</gene>